<dbReference type="SUPFAM" id="SSF51735">
    <property type="entry name" value="NAD(P)-binding Rossmann-fold domains"/>
    <property type="match status" value="1"/>
</dbReference>
<evidence type="ECO:0000256" key="1">
    <source>
        <dbReference type="ARBA" id="ARBA00006484"/>
    </source>
</evidence>
<dbReference type="eggNOG" id="COG1028">
    <property type="taxonomic scope" value="Bacteria"/>
</dbReference>
<proteinExistence type="inferred from homology"/>
<dbReference type="AlphaFoldDB" id="B3QU42"/>
<dbReference type="Gene3D" id="3.40.50.720">
    <property type="entry name" value="NAD(P)-binding Rossmann-like Domain"/>
    <property type="match status" value="1"/>
</dbReference>
<dbReference type="InterPro" id="IPR020904">
    <property type="entry name" value="Sc_DH/Rdtase_CS"/>
</dbReference>
<dbReference type="RefSeq" id="WP_012498924.1">
    <property type="nucleotide sequence ID" value="NC_011026.1"/>
</dbReference>
<dbReference type="Pfam" id="PF00106">
    <property type="entry name" value="adh_short"/>
    <property type="match status" value="1"/>
</dbReference>
<dbReference type="PANTHER" id="PTHR42760:SF133">
    <property type="entry name" value="3-OXOACYL-[ACYL-CARRIER-PROTEIN] REDUCTASE"/>
    <property type="match status" value="1"/>
</dbReference>
<dbReference type="HOGENOM" id="CLU_010194_1_3_10"/>
<dbReference type="FunFam" id="3.40.50.720:FF:000173">
    <property type="entry name" value="3-oxoacyl-[acyl-carrier protein] reductase"/>
    <property type="match status" value="1"/>
</dbReference>
<keyword evidence="5" id="KW-1185">Reference proteome</keyword>
<dbReference type="PRINTS" id="PR00081">
    <property type="entry name" value="GDHRDH"/>
</dbReference>
<dbReference type="CDD" id="cd05233">
    <property type="entry name" value="SDR_c"/>
    <property type="match status" value="1"/>
</dbReference>
<evidence type="ECO:0000256" key="3">
    <source>
        <dbReference type="RuleBase" id="RU000363"/>
    </source>
</evidence>
<name>B3QU42_CHLT3</name>
<dbReference type="GO" id="GO:0016616">
    <property type="term" value="F:oxidoreductase activity, acting on the CH-OH group of donors, NAD or NADP as acceptor"/>
    <property type="evidence" value="ECO:0007669"/>
    <property type="project" value="TreeGrafter"/>
</dbReference>
<sequence length="243" mass="26449">MSELQSVIVSGGSRGLGLSFVKQCLEKGVKVATCARKLTNEINDLQQRYPDRLFFQEVDITDSNAQKKFVNSVASAFGEISALVNNAAVGQDHLLTHLPEEKIHQIITTNLTSQILMTKLVVKKMLLGGNKGRIINISSICGVRGYPGLSVYSATKGAMDAFTRSLARELGNRGILVNSIAPGFFSSEMSQVLTEEQMQIIKRRTATEELTTPEQILPVLEMLLFTDNNISGQVLYVDGGAGI</sequence>
<dbReference type="PANTHER" id="PTHR42760">
    <property type="entry name" value="SHORT-CHAIN DEHYDROGENASES/REDUCTASES FAMILY MEMBER"/>
    <property type="match status" value="1"/>
</dbReference>
<dbReference type="Proteomes" id="UP000001208">
    <property type="component" value="Chromosome"/>
</dbReference>
<comment type="similarity">
    <text evidence="1 3">Belongs to the short-chain dehydrogenases/reductases (SDR) family.</text>
</comment>
<keyword evidence="2" id="KW-0560">Oxidoreductase</keyword>
<dbReference type="PRINTS" id="PR00080">
    <property type="entry name" value="SDRFAMILY"/>
</dbReference>
<dbReference type="InterPro" id="IPR002347">
    <property type="entry name" value="SDR_fam"/>
</dbReference>
<dbReference type="OrthoDB" id="9788235at2"/>
<dbReference type="EMBL" id="CP001100">
    <property type="protein sequence ID" value="ACF12840.1"/>
    <property type="molecule type" value="Genomic_DNA"/>
</dbReference>
<protein>
    <submittedName>
        <fullName evidence="4">Short-chain dehydrogenase/reductase SDR</fullName>
    </submittedName>
</protein>
<dbReference type="InterPro" id="IPR036291">
    <property type="entry name" value="NAD(P)-bd_dom_sf"/>
</dbReference>
<accession>B3QU42</accession>
<reference evidence="4 5" key="1">
    <citation type="submission" date="2008-06" db="EMBL/GenBank/DDBJ databases">
        <title>Complete sequence of Chloroherpeton thalassium ATCC 35110.</title>
        <authorList>
            <consortium name="US DOE Joint Genome Institute"/>
            <person name="Lucas S."/>
            <person name="Copeland A."/>
            <person name="Lapidus A."/>
            <person name="Glavina del Rio T."/>
            <person name="Dalin E."/>
            <person name="Tice H."/>
            <person name="Bruce D."/>
            <person name="Goodwin L."/>
            <person name="Pitluck S."/>
            <person name="Schmutz J."/>
            <person name="Larimer F."/>
            <person name="Land M."/>
            <person name="Hauser L."/>
            <person name="Kyrpides N."/>
            <person name="Mikhailova N."/>
            <person name="Liu Z."/>
            <person name="Li T."/>
            <person name="Zhao F."/>
            <person name="Overmann J."/>
            <person name="Bryant D.A."/>
            <person name="Richardson P."/>
        </authorList>
    </citation>
    <scope>NUCLEOTIDE SEQUENCE [LARGE SCALE GENOMIC DNA]</scope>
    <source>
        <strain evidence="5">ATCC 35110 / GB-78</strain>
    </source>
</reference>
<gene>
    <name evidence="4" type="ordered locus">Ctha_0369</name>
</gene>
<evidence type="ECO:0000313" key="4">
    <source>
        <dbReference type="EMBL" id="ACF12840.1"/>
    </source>
</evidence>
<dbReference type="PROSITE" id="PS00061">
    <property type="entry name" value="ADH_SHORT"/>
    <property type="match status" value="1"/>
</dbReference>
<evidence type="ECO:0000313" key="5">
    <source>
        <dbReference type="Proteomes" id="UP000001208"/>
    </source>
</evidence>
<dbReference type="KEGG" id="cts:Ctha_0369"/>
<evidence type="ECO:0000256" key="2">
    <source>
        <dbReference type="ARBA" id="ARBA00023002"/>
    </source>
</evidence>
<dbReference type="STRING" id="517418.Ctha_0369"/>
<organism evidence="4 5">
    <name type="scientific">Chloroherpeton thalassium (strain ATCC 35110 / GB-78)</name>
    <dbReference type="NCBI Taxonomy" id="517418"/>
    <lineage>
        <taxon>Bacteria</taxon>
        <taxon>Pseudomonadati</taxon>
        <taxon>Chlorobiota</taxon>
        <taxon>Chlorobiia</taxon>
        <taxon>Chlorobiales</taxon>
        <taxon>Chloroherpetonaceae</taxon>
        <taxon>Chloroherpeton</taxon>
    </lineage>
</organism>